<dbReference type="GO" id="GO:0008483">
    <property type="term" value="F:transaminase activity"/>
    <property type="evidence" value="ECO:0007669"/>
    <property type="project" value="UniProtKB-KW"/>
</dbReference>
<dbReference type="EMBL" id="BAABHQ010000009">
    <property type="protein sequence ID" value="GAA4881088.1"/>
    <property type="molecule type" value="Genomic_DNA"/>
</dbReference>
<evidence type="ECO:0000259" key="8">
    <source>
        <dbReference type="Pfam" id="PF00266"/>
    </source>
</evidence>
<dbReference type="InterPro" id="IPR015422">
    <property type="entry name" value="PyrdxlP-dep_Trfase_small"/>
</dbReference>
<keyword evidence="3 9" id="KW-0032">Aminotransferase</keyword>
<dbReference type="PIRSF" id="PIRSF000524">
    <property type="entry name" value="SPT"/>
    <property type="match status" value="1"/>
</dbReference>
<comment type="cofactor">
    <cofactor evidence="1 7">
        <name>pyridoxal 5'-phosphate</name>
        <dbReference type="ChEBI" id="CHEBI:597326"/>
    </cofactor>
</comment>
<gene>
    <name evidence="9" type="ORF">GCM10023203_35350</name>
</gene>
<evidence type="ECO:0000256" key="2">
    <source>
        <dbReference type="ARBA" id="ARBA00009236"/>
    </source>
</evidence>
<dbReference type="InterPro" id="IPR020578">
    <property type="entry name" value="Aminotrans_V_PyrdxlP_BS"/>
</dbReference>
<dbReference type="InterPro" id="IPR015424">
    <property type="entry name" value="PyrdxlP-dep_Trfase"/>
</dbReference>
<accession>A0ABP9ELI0</accession>
<evidence type="ECO:0000256" key="5">
    <source>
        <dbReference type="ARBA" id="ARBA00022898"/>
    </source>
</evidence>
<dbReference type="SUPFAM" id="SSF53383">
    <property type="entry name" value="PLP-dependent transferases"/>
    <property type="match status" value="1"/>
</dbReference>
<evidence type="ECO:0000256" key="7">
    <source>
        <dbReference type="RuleBase" id="RU004504"/>
    </source>
</evidence>
<dbReference type="InterPro" id="IPR015421">
    <property type="entry name" value="PyrdxlP-dep_Trfase_major"/>
</dbReference>
<dbReference type="PROSITE" id="PS00595">
    <property type="entry name" value="AA_TRANSFER_CLASS_5"/>
    <property type="match status" value="1"/>
</dbReference>
<organism evidence="9 10">
    <name type="scientific">Actinomycetospora straminea</name>
    <dbReference type="NCBI Taxonomy" id="663607"/>
    <lineage>
        <taxon>Bacteria</taxon>
        <taxon>Bacillati</taxon>
        <taxon>Actinomycetota</taxon>
        <taxon>Actinomycetes</taxon>
        <taxon>Pseudonocardiales</taxon>
        <taxon>Pseudonocardiaceae</taxon>
        <taxon>Actinomycetospora</taxon>
    </lineage>
</organism>
<feature type="domain" description="Aminotransferase class V" evidence="8">
    <location>
        <begin position="64"/>
        <end position="283"/>
    </location>
</feature>
<evidence type="ECO:0000313" key="10">
    <source>
        <dbReference type="Proteomes" id="UP001500457"/>
    </source>
</evidence>
<keyword evidence="5" id="KW-0663">Pyridoxal phosphate</keyword>
<keyword evidence="10" id="KW-1185">Reference proteome</keyword>
<dbReference type="Pfam" id="PF00266">
    <property type="entry name" value="Aminotran_5"/>
    <property type="match status" value="1"/>
</dbReference>
<dbReference type="InterPro" id="IPR000192">
    <property type="entry name" value="Aminotrans_V_dom"/>
</dbReference>
<dbReference type="Gene3D" id="3.90.1150.10">
    <property type="entry name" value="Aspartate Aminotransferase, domain 1"/>
    <property type="match status" value="1"/>
</dbReference>
<dbReference type="InterPro" id="IPR024169">
    <property type="entry name" value="SP_NH2Trfase/AEP_transaminase"/>
</dbReference>
<dbReference type="PANTHER" id="PTHR21152:SF24">
    <property type="entry name" value="ALANINE--GLYOXYLATE AMINOTRANSFERASE 1"/>
    <property type="match status" value="1"/>
</dbReference>
<dbReference type="RefSeq" id="WP_274231840.1">
    <property type="nucleotide sequence ID" value="NZ_BAABHQ010000009.1"/>
</dbReference>
<comment type="caution">
    <text evidence="9">The sequence shown here is derived from an EMBL/GenBank/DDBJ whole genome shotgun (WGS) entry which is preliminary data.</text>
</comment>
<dbReference type="Proteomes" id="UP001500457">
    <property type="component" value="Unassembled WGS sequence"/>
</dbReference>
<sequence>MKIGTTHLFVPGPTTVPEVVRRAMNVAMEDHRAPDFPDFVLDLLADTKRVFRLREGRVLLYPGSGTGAWEAAISNCLDRGDRVLMARHGHFSHLWVDMAHRLGLDVVCHDVEWGEGVPVEAYERALRADPSIRAVFVTHNETATGVTSDVAAVRRAMDAAGSDALLLVDGVSSIASLDFRQDDWGVDVAVAGSQKGFMLPAGLAILGVSEKALAAAEASSTERCYFAFRDMIAANEVGYFPYTPPLPLLHGLRASLDRLLDEGMDDVAARHHRLGEGVRQGVKAWGLELGALSPRWYSDTVTAVRLPAGIDGAAVCRTAYHRYRTSFGGGLGKVAGRVFRIGHLGDVNEVSCLTALAAAEMALLDVGVDVEPGAGVAAAQAYYRQALADEEATAAPWPRAGTRLTAVR</sequence>
<evidence type="ECO:0000256" key="4">
    <source>
        <dbReference type="ARBA" id="ARBA00022679"/>
    </source>
</evidence>
<comment type="similarity">
    <text evidence="2 6">Belongs to the class-V pyridoxal-phosphate-dependent aminotransferase family.</text>
</comment>
<evidence type="ECO:0000256" key="1">
    <source>
        <dbReference type="ARBA" id="ARBA00001933"/>
    </source>
</evidence>
<name>A0ABP9ELI0_9PSEU</name>
<evidence type="ECO:0000313" key="9">
    <source>
        <dbReference type="EMBL" id="GAA4881088.1"/>
    </source>
</evidence>
<dbReference type="Gene3D" id="3.40.640.10">
    <property type="entry name" value="Type I PLP-dependent aspartate aminotransferase-like (Major domain)"/>
    <property type="match status" value="1"/>
</dbReference>
<evidence type="ECO:0000256" key="6">
    <source>
        <dbReference type="RuleBase" id="RU004075"/>
    </source>
</evidence>
<dbReference type="PANTHER" id="PTHR21152">
    <property type="entry name" value="AMINOTRANSFERASE CLASS V"/>
    <property type="match status" value="1"/>
</dbReference>
<evidence type="ECO:0000256" key="3">
    <source>
        <dbReference type="ARBA" id="ARBA00022576"/>
    </source>
</evidence>
<protein>
    <submittedName>
        <fullName evidence="9">Aminotransferase class V-fold PLP-dependent enzyme</fullName>
    </submittedName>
</protein>
<keyword evidence="4" id="KW-0808">Transferase</keyword>
<reference evidence="10" key="1">
    <citation type="journal article" date="2019" name="Int. J. Syst. Evol. Microbiol.">
        <title>The Global Catalogue of Microorganisms (GCM) 10K type strain sequencing project: providing services to taxonomists for standard genome sequencing and annotation.</title>
        <authorList>
            <consortium name="The Broad Institute Genomics Platform"/>
            <consortium name="The Broad Institute Genome Sequencing Center for Infectious Disease"/>
            <person name="Wu L."/>
            <person name="Ma J."/>
        </authorList>
    </citation>
    <scope>NUCLEOTIDE SEQUENCE [LARGE SCALE GENOMIC DNA]</scope>
    <source>
        <strain evidence="10">JCM 17983</strain>
    </source>
</reference>
<proteinExistence type="inferred from homology"/>